<dbReference type="AlphaFoldDB" id="A0A0J9USM2"/>
<dbReference type="GO" id="GO:0071944">
    <property type="term" value="C:cell periphery"/>
    <property type="evidence" value="ECO:0007669"/>
    <property type="project" value="UniProtKB-ARBA"/>
</dbReference>
<feature type="transmembrane region" description="Helical" evidence="5">
    <location>
        <begin position="122"/>
        <end position="146"/>
    </location>
</feature>
<dbReference type="PANTHER" id="PTHR15549:SF26">
    <property type="entry name" value="AXIAL BUDDING PATTERN PROTEIN 2-RELATED"/>
    <property type="match status" value="1"/>
</dbReference>
<dbReference type="VEuPathDB" id="FungiDB:FOXG_18846"/>
<evidence type="ECO:0000256" key="4">
    <source>
        <dbReference type="ARBA" id="ARBA00023136"/>
    </source>
</evidence>
<keyword evidence="3 5" id="KW-1133">Transmembrane helix</keyword>
<dbReference type="PANTHER" id="PTHR15549">
    <property type="entry name" value="PAIRED IMMUNOGLOBULIN-LIKE TYPE 2 RECEPTOR"/>
    <property type="match status" value="1"/>
</dbReference>
<evidence type="ECO:0000313" key="7">
    <source>
        <dbReference type="Proteomes" id="UP000009097"/>
    </source>
</evidence>
<sequence length="219" mass="23555">MVRLRISQSSALMRHPNTNSDRPFCRTYLYPSGVVDDGCVSTTVEEVESVHFTHKGQKSPNLSTVTLTDGASEGLGESVTVTVQKKVTGSPSAVTLYVIPQPTSDSTTSSVSHGSRDKPTPVGAIVGGVVGGVAVLGLIGLGAFCLRRRRRKNKRQEHIVPSGQLNMAHSVNQNQYPYHPQQHRPVPPYTNPSMVPSTPLDARMSMMTGSFSFSGQNAH</sequence>
<gene>
    <name evidence="6" type="ORF">FOXG_18846</name>
</gene>
<keyword evidence="4 5" id="KW-0472">Membrane</keyword>
<dbReference type="KEGG" id="fox:FOXG_18846"/>
<accession>A0A0J9USM2</accession>
<dbReference type="EMBL" id="DS231699">
    <property type="protein sequence ID" value="KNB01231.1"/>
    <property type="molecule type" value="Genomic_DNA"/>
</dbReference>
<dbReference type="RefSeq" id="XP_018239276.1">
    <property type="nucleotide sequence ID" value="XM_018398982.1"/>
</dbReference>
<reference evidence="6" key="1">
    <citation type="submission" date="2007-04" db="EMBL/GenBank/DDBJ databases">
        <authorList>
            <consortium name="The Broad Institute Genome Sequencing Platform"/>
            <person name="Birren B."/>
            <person name="Lander E."/>
            <person name="Galagan J."/>
            <person name="Nusbaum C."/>
            <person name="Devon K."/>
            <person name="Ma L.-J."/>
            <person name="Jaffe D."/>
            <person name="Butler J."/>
            <person name="Alvarez P."/>
            <person name="Gnerre S."/>
            <person name="Grabherr M."/>
            <person name="Kleber M."/>
            <person name="Mauceli E."/>
            <person name="Brockman W."/>
            <person name="MacCallum I.A."/>
            <person name="Young S."/>
            <person name="LaButti K."/>
            <person name="DeCaprio D."/>
            <person name="Crawford M."/>
            <person name="Koehrsen M."/>
            <person name="Engels R."/>
            <person name="Montgomery P."/>
            <person name="Pearson M."/>
            <person name="Howarth C."/>
            <person name="Larson L."/>
            <person name="White J."/>
            <person name="O'Leary S."/>
            <person name="Kodira C."/>
            <person name="Zeng Q."/>
            <person name="Yandava C."/>
            <person name="Alvarado L."/>
            <person name="Kistler C."/>
            <person name="Shim W.-B."/>
            <person name="Kang S."/>
            <person name="Woloshuk C."/>
        </authorList>
    </citation>
    <scope>NUCLEOTIDE SEQUENCE</scope>
    <source>
        <strain evidence="6">4287</strain>
    </source>
</reference>
<keyword evidence="2 5" id="KW-0812">Transmembrane</keyword>
<dbReference type="GO" id="GO:0016020">
    <property type="term" value="C:membrane"/>
    <property type="evidence" value="ECO:0007669"/>
    <property type="project" value="UniProtKB-SubCell"/>
</dbReference>
<evidence type="ECO:0000256" key="5">
    <source>
        <dbReference type="SAM" id="Phobius"/>
    </source>
</evidence>
<dbReference type="Proteomes" id="UP000009097">
    <property type="component" value="Unassembled WGS sequence"/>
</dbReference>
<dbReference type="InterPro" id="IPR051694">
    <property type="entry name" value="Immunoregulatory_rcpt-like"/>
</dbReference>
<proteinExistence type="predicted"/>
<dbReference type="GeneID" id="28959552"/>
<evidence type="ECO:0000256" key="3">
    <source>
        <dbReference type="ARBA" id="ARBA00022989"/>
    </source>
</evidence>
<organism evidence="6 7">
    <name type="scientific">Fusarium oxysporum f. sp. lycopersici (strain 4287 / CBS 123668 / FGSC 9935 / NRRL 34936)</name>
    <name type="common">Fusarium vascular wilt of tomato</name>
    <dbReference type="NCBI Taxonomy" id="426428"/>
    <lineage>
        <taxon>Eukaryota</taxon>
        <taxon>Fungi</taxon>
        <taxon>Dikarya</taxon>
        <taxon>Ascomycota</taxon>
        <taxon>Pezizomycotina</taxon>
        <taxon>Sordariomycetes</taxon>
        <taxon>Hypocreomycetidae</taxon>
        <taxon>Hypocreales</taxon>
        <taxon>Nectriaceae</taxon>
        <taxon>Fusarium</taxon>
        <taxon>Fusarium oxysporum species complex</taxon>
    </lineage>
</organism>
<evidence type="ECO:0000313" key="6">
    <source>
        <dbReference type="EMBL" id="KNB01231.1"/>
    </source>
</evidence>
<protein>
    <recommendedName>
        <fullName evidence="8">Mid2 domain-containing protein</fullName>
    </recommendedName>
</protein>
<reference evidence="6" key="2">
    <citation type="journal article" date="2010" name="Nature">
        <title>Comparative genomics reveals mobile pathogenicity chromosomes in Fusarium.</title>
        <authorList>
            <person name="Ma L.J."/>
            <person name="van der Does H.C."/>
            <person name="Borkovich K.A."/>
            <person name="Coleman J.J."/>
            <person name="Daboussi M.J."/>
            <person name="Di Pietro A."/>
            <person name="Dufresne M."/>
            <person name="Freitag M."/>
            <person name="Grabherr M."/>
            <person name="Henrissat B."/>
            <person name="Houterman P.M."/>
            <person name="Kang S."/>
            <person name="Shim W.B."/>
            <person name="Woloshuk C."/>
            <person name="Xie X."/>
            <person name="Xu J.R."/>
            <person name="Antoniw J."/>
            <person name="Baker S.E."/>
            <person name="Bluhm B.H."/>
            <person name="Breakspear A."/>
            <person name="Brown D.W."/>
            <person name="Butchko R.A."/>
            <person name="Chapman S."/>
            <person name="Coulson R."/>
            <person name="Coutinho P.M."/>
            <person name="Danchin E.G."/>
            <person name="Diener A."/>
            <person name="Gale L.R."/>
            <person name="Gardiner D.M."/>
            <person name="Goff S."/>
            <person name="Hammond-Kosack K.E."/>
            <person name="Hilburn K."/>
            <person name="Hua-Van A."/>
            <person name="Jonkers W."/>
            <person name="Kazan K."/>
            <person name="Kodira C.D."/>
            <person name="Koehrsen M."/>
            <person name="Kumar L."/>
            <person name="Lee Y.H."/>
            <person name="Li L."/>
            <person name="Manners J.M."/>
            <person name="Miranda-Saavedra D."/>
            <person name="Mukherjee M."/>
            <person name="Park G."/>
            <person name="Park J."/>
            <person name="Park S.Y."/>
            <person name="Proctor R.H."/>
            <person name="Regev A."/>
            <person name="Ruiz-Roldan M.C."/>
            <person name="Sain D."/>
            <person name="Sakthikumar S."/>
            <person name="Sykes S."/>
            <person name="Schwartz D.C."/>
            <person name="Turgeon B.G."/>
            <person name="Wapinski I."/>
            <person name="Yoder O."/>
            <person name="Young S."/>
            <person name="Zeng Q."/>
            <person name="Zhou S."/>
            <person name="Galagan J."/>
            <person name="Cuomo C.A."/>
            <person name="Kistler H.C."/>
            <person name="Rep M."/>
        </authorList>
    </citation>
    <scope>NUCLEOTIDE SEQUENCE [LARGE SCALE GENOMIC DNA]</scope>
    <source>
        <strain evidence="6">4287</strain>
    </source>
</reference>
<name>A0A0J9USM2_FUSO4</name>
<evidence type="ECO:0000256" key="1">
    <source>
        <dbReference type="ARBA" id="ARBA00004167"/>
    </source>
</evidence>
<evidence type="ECO:0000256" key="2">
    <source>
        <dbReference type="ARBA" id="ARBA00022692"/>
    </source>
</evidence>
<dbReference type="OrthoDB" id="5347452at2759"/>
<evidence type="ECO:0008006" key="8">
    <source>
        <dbReference type="Google" id="ProtNLM"/>
    </source>
</evidence>
<comment type="subcellular location">
    <subcellularLocation>
        <location evidence="1">Membrane</location>
        <topology evidence="1">Single-pass membrane protein</topology>
    </subcellularLocation>
</comment>